<protein>
    <recommendedName>
        <fullName evidence="1">Glycosyltransferase 2-like domain-containing protein</fullName>
    </recommendedName>
</protein>
<dbReference type="SUPFAM" id="SSF53448">
    <property type="entry name" value="Nucleotide-diphospho-sugar transferases"/>
    <property type="match status" value="1"/>
</dbReference>
<dbReference type="Gene3D" id="3.20.20.370">
    <property type="entry name" value="Glycoside hydrolase/deacetylase"/>
    <property type="match status" value="1"/>
</dbReference>
<evidence type="ECO:0000259" key="1">
    <source>
        <dbReference type="Pfam" id="PF00535"/>
    </source>
</evidence>
<dbReference type="InterPro" id="IPR001173">
    <property type="entry name" value="Glyco_trans_2-like"/>
</dbReference>
<reference evidence="2" key="1">
    <citation type="journal article" date="2014" name="Front. Microbiol.">
        <title>High frequency of phylogenetically diverse reductive dehalogenase-homologous genes in deep subseafloor sedimentary metagenomes.</title>
        <authorList>
            <person name="Kawai M."/>
            <person name="Futagami T."/>
            <person name="Toyoda A."/>
            <person name="Takaki Y."/>
            <person name="Nishi S."/>
            <person name="Hori S."/>
            <person name="Arai W."/>
            <person name="Tsubouchi T."/>
            <person name="Morono Y."/>
            <person name="Uchiyama I."/>
            <person name="Ito T."/>
            <person name="Fujiyama A."/>
            <person name="Inagaki F."/>
            <person name="Takami H."/>
        </authorList>
    </citation>
    <scope>NUCLEOTIDE SEQUENCE</scope>
    <source>
        <strain evidence="2">Expedition CK06-06</strain>
    </source>
</reference>
<dbReference type="Pfam" id="PF00535">
    <property type="entry name" value="Glycos_transf_2"/>
    <property type="match status" value="1"/>
</dbReference>
<proteinExistence type="predicted"/>
<evidence type="ECO:0000313" key="2">
    <source>
        <dbReference type="EMBL" id="GAH05386.1"/>
    </source>
</evidence>
<name>X1CB33_9ZZZZ</name>
<dbReference type="InterPro" id="IPR050834">
    <property type="entry name" value="Glycosyltransf_2"/>
</dbReference>
<dbReference type="Gene3D" id="3.90.550.10">
    <property type="entry name" value="Spore Coat Polysaccharide Biosynthesis Protein SpsA, Chain A"/>
    <property type="match status" value="1"/>
</dbReference>
<dbReference type="EMBL" id="BART01038323">
    <property type="protein sequence ID" value="GAH05386.1"/>
    <property type="molecule type" value="Genomic_DNA"/>
</dbReference>
<feature type="non-terminal residue" evidence="2">
    <location>
        <position position="133"/>
    </location>
</feature>
<dbReference type="PANTHER" id="PTHR43685:SF2">
    <property type="entry name" value="GLYCOSYLTRANSFERASE 2-LIKE DOMAIN-CONTAINING PROTEIN"/>
    <property type="match status" value="1"/>
</dbReference>
<dbReference type="InterPro" id="IPR029044">
    <property type="entry name" value="Nucleotide-diphossugar_trans"/>
</dbReference>
<organism evidence="2">
    <name type="scientific">marine sediment metagenome</name>
    <dbReference type="NCBI Taxonomy" id="412755"/>
    <lineage>
        <taxon>unclassified sequences</taxon>
        <taxon>metagenomes</taxon>
        <taxon>ecological metagenomes</taxon>
    </lineage>
</organism>
<dbReference type="PANTHER" id="PTHR43685">
    <property type="entry name" value="GLYCOSYLTRANSFERASE"/>
    <property type="match status" value="1"/>
</dbReference>
<accession>X1CB33</accession>
<dbReference type="AlphaFoldDB" id="X1CB33"/>
<feature type="domain" description="Glycosyltransferase 2-like" evidence="1">
    <location>
        <begin position="62"/>
        <end position="128"/>
    </location>
</feature>
<gene>
    <name evidence="2" type="ORF">S01H4_63626</name>
</gene>
<sequence length="133" mass="15011">MDPSGFNWFAYPHGEFNDAVLECVRKRFDGALSCDQGNDVDPYRLNRVTATNNTSVKLATVSLIIPSYNYGRFIVEAIESALRQTRTPDEILIVDDGSDDETAEIGEEYSRAYPDLISFHRNKENLGIIPTFK</sequence>
<comment type="caution">
    <text evidence="2">The sequence shown here is derived from an EMBL/GenBank/DDBJ whole genome shotgun (WGS) entry which is preliminary data.</text>
</comment>